<comment type="caution">
    <text evidence="5">The sequence shown here is derived from an EMBL/GenBank/DDBJ whole genome shotgun (WGS) entry which is preliminary data.</text>
</comment>
<evidence type="ECO:0000313" key="6">
    <source>
        <dbReference type="Proteomes" id="UP000758603"/>
    </source>
</evidence>
<proteinExistence type="inferred from homology"/>
<gene>
    <name evidence="5" type="ORF">BKA67DRAFT_562048</name>
</gene>
<evidence type="ECO:0000256" key="3">
    <source>
        <dbReference type="ARBA" id="ARBA00023002"/>
    </source>
</evidence>
<comment type="similarity">
    <text evidence="1">Belongs to the short-chain dehydrogenases/reductases (SDR) family.</text>
</comment>
<dbReference type="EMBL" id="JAGPXC010000003">
    <property type="protein sequence ID" value="KAH6655868.1"/>
    <property type="molecule type" value="Genomic_DNA"/>
</dbReference>
<dbReference type="GeneID" id="70131461"/>
<dbReference type="GO" id="GO:0016614">
    <property type="term" value="F:oxidoreductase activity, acting on CH-OH group of donors"/>
    <property type="evidence" value="ECO:0007669"/>
    <property type="project" value="UniProtKB-ARBA"/>
</dbReference>
<sequence>MTSERPGIDMSLAGKVILITGASNGIGKACAEKVAAQGASLIINYNHDAESAESLVRSIGHSQAIAVQADAGSLQGITKLVDAAIARFGHIDIVMANAGITIERTVQDTTEDDFDRTFALNVKGPLFLVQRSVPHMRQGSRIVLVSSCLTHFSSIGPSYLLYAAAKGAVEQMTRAMAKELAPKGINVNAIAPGPIATDVFFRDNSEETIAGLSSASPFNRLGQPEDIANIFKFLCSADSAWVAGQTLLASGGLVV</sequence>
<organism evidence="5 6">
    <name type="scientific">Truncatella angustata</name>
    <dbReference type="NCBI Taxonomy" id="152316"/>
    <lineage>
        <taxon>Eukaryota</taxon>
        <taxon>Fungi</taxon>
        <taxon>Dikarya</taxon>
        <taxon>Ascomycota</taxon>
        <taxon>Pezizomycotina</taxon>
        <taxon>Sordariomycetes</taxon>
        <taxon>Xylariomycetidae</taxon>
        <taxon>Amphisphaeriales</taxon>
        <taxon>Sporocadaceae</taxon>
        <taxon>Truncatella</taxon>
    </lineage>
</organism>
<dbReference type="PANTHER" id="PTHR48107:SF7">
    <property type="entry name" value="RE15974P"/>
    <property type="match status" value="1"/>
</dbReference>
<dbReference type="InterPro" id="IPR002347">
    <property type="entry name" value="SDR_fam"/>
</dbReference>
<dbReference type="SMART" id="SM00822">
    <property type="entry name" value="PKS_KR"/>
    <property type="match status" value="1"/>
</dbReference>
<dbReference type="InterPro" id="IPR036291">
    <property type="entry name" value="NAD(P)-bd_dom_sf"/>
</dbReference>
<dbReference type="PROSITE" id="PS00061">
    <property type="entry name" value="ADH_SHORT"/>
    <property type="match status" value="1"/>
</dbReference>
<dbReference type="FunFam" id="3.40.50.720:FF:000084">
    <property type="entry name" value="Short-chain dehydrogenase reductase"/>
    <property type="match status" value="1"/>
</dbReference>
<evidence type="ECO:0000313" key="5">
    <source>
        <dbReference type="EMBL" id="KAH6655868.1"/>
    </source>
</evidence>
<dbReference type="AlphaFoldDB" id="A0A9P8ZZA7"/>
<keyword evidence="3" id="KW-0560">Oxidoreductase</keyword>
<reference evidence="5" key="1">
    <citation type="journal article" date="2021" name="Nat. Commun.">
        <title>Genetic determinants of endophytism in the Arabidopsis root mycobiome.</title>
        <authorList>
            <person name="Mesny F."/>
            <person name="Miyauchi S."/>
            <person name="Thiergart T."/>
            <person name="Pickel B."/>
            <person name="Atanasova L."/>
            <person name="Karlsson M."/>
            <person name="Huettel B."/>
            <person name="Barry K.W."/>
            <person name="Haridas S."/>
            <person name="Chen C."/>
            <person name="Bauer D."/>
            <person name="Andreopoulos W."/>
            <person name="Pangilinan J."/>
            <person name="LaButti K."/>
            <person name="Riley R."/>
            <person name="Lipzen A."/>
            <person name="Clum A."/>
            <person name="Drula E."/>
            <person name="Henrissat B."/>
            <person name="Kohler A."/>
            <person name="Grigoriev I.V."/>
            <person name="Martin F.M."/>
            <person name="Hacquard S."/>
        </authorList>
    </citation>
    <scope>NUCLEOTIDE SEQUENCE</scope>
    <source>
        <strain evidence="5">MPI-SDFR-AT-0073</strain>
    </source>
</reference>
<evidence type="ECO:0000259" key="4">
    <source>
        <dbReference type="SMART" id="SM00822"/>
    </source>
</evidence>
<keyword evidence="6" id="KW-1185">Reference proteome</keyword>
<dbReference type="Gene3D" id="3.40.50.720">
    <property type="entry name" value="NAD(P)-binding Rossmann-like Domain"/>
    <property type="match status" value="1"/>
</dbReference>
<feature type="domain" description="Ketoreductase" evidence="4">
    <location>
        <begin position="15"/>
        <end position="193"/>
    </location>
</feature>
<dbReference type="PRINTS" id="PR00080">
    <property type="entry name" value="SDRFAMILY"/>
</dbReference>
<accession>A0A9P8ZZA7</accession>
<dbReference type="Pfam" id="PF13561">
    <property type="entry name" value="adh_short_C2"/>
    <property type="match status" value="1"/>
</dbReference>
<dbReference type="OrthoDB" id="47007at2759"/>
<dbReference type="RefSeq" id="XP_045960133.1">
    <property type="nucleotide sequence ID" value="XM_046102569.1"/>
</dbReference>
<evidence type="ECO:0000256" key="1">
    <source>
        <dbReference type="ARBA" id="ARBA00006484"/>
    </source>
</evidence>
<keyword evidence="2" id="KW-0521">NADP</keyword>
<name>A0A9P8ZZA7_9PEZI</name>
<dbReference type="InterPro" id="IPR057326">
    <property type="entry name" value="KR_dom"/>
</dbReference>
<dbReference type="PRINTS" id="PR00081">
    <property type="entry name" value="GDHRDH"/>
</dbReference>
<dbReference type="PANTHER" id="PTHR48107">
    <property type="entry name" value="NADPH-DEPENDENT ALDEHYDE REDUCTASE-LIKE PROTEIN, CHLOROPLASTIC-RELATED"/>
    <property type="match status" value="1"/>
</dbReference>
<protein>
    <recommendedName>
        <fullName evidence="4">Ketoreductase domain-containing protein</fullName>
    </recommendedName>
</protein>
<dbReference type="InterPro" id="IPR020904">
    <property type="entry name" value="Sc_DH/Rdtase_CS"/>
</dbReference>
<dbReference type="SUPFAM" id="SSF51735">
    <property type="entry name" value="NAD(P)-binding Rossmann-fold domains"/>
    <property type="match status" value="1"/>
</dbReference>
<evidence type="ECO:0000256" key="2">
    <source>
        <dbReference type="ARBA" id="ARBA00022857"/>
    </source>
</evidence>
<dbReference type="Proteomes" id="UP000758603">
    <property type="component" value="Unassembled WGS sequence"/>
</dbReference>